<evidence type="ECO:0000256" key="3">
    <source>
        <dbReference type="ARBA" id="ARBA00022729"/>
    </source>
</evidence>
<dbReference type="GO" id="GO:0006508">
    <property type="term" value="P:proteolysis"/>
    <property type="evidence" value="ECO:0007669"/>
    <property type="project" value="UniProtKB-KW"/>
</dbReference>
<keyword evidence="2" id="KW-0645">Protease</keyword>
<dbReference type="PANTHER" id="PTHR47360:SF1">
    <property type="entry name" value="ENDOPEPTIDASE NLPC-RELATED"/>
    <property type="match status" value="1"/>
</dbReference>
<dbReference type="Pfam" id="PF00877">
    <property type="entry name" value="NLPC_P60"/>
    <property type="match status" value="1"/>
</dbReference>
<keyword evidence="3 7" id="KW-0732">Signal</keyword>
<dbReference type="GO" id="GO:0008234">
    <property type="term" value="F:cysteine-type peptidase activity"/>
    <property type="evidence" value="ECO:0007669"/>
    <property type="project" value="UniProtKB-KW"/>
</dbReference>
<comment type="caution">
    <text evidence="9">The sequence shown here is derived from an EMBL/GenBank/DDBJ whole genome shotgun (WGS) entry which is preliminary data.</text>
</comment>
<name>L0WER3_9GAMM</name>
<reference evidence="9 10" key="1">
    <citation type="journal article" date="2012" name="J. Bacteriol.">
        <title>Genome Sequence of the Alkane-Degrading Bacterium Alcanivorax hongdengensis Type Strain A-11-3.</title>
        <authorList>
            <person name="Lai Q."/>
            <person name="Shao Z."/>
        </authorList>
    </citation>
    <scope>NUCLEOTIDE SEQUENCE [LARGE SCALE GENOMIC DNA]</scope>
    <source>
        <strain evidence="9 10">A-11-3</strain>
    </source>
</reference>
<feature type="chain" id="PRO_5003947915" evidence="7">
    <location>
        <begin position="20"/>
        <end position="198"/>
    </location>
</feature>
<feature type="compositionally biased region" description="Low complexity" evidence="6">
    <location>
        <begin position="35"/>
        <end position="47"/>
    </location>
</feature>
<keyword evidence="5" id="KW-0788">Thiol protease</keyword>
<dbReference type="SUPFAM" id="SSF54001">
    <property type="entry name" value="Cysteine proteinases"/>
    <property type="match status" value="1"/>
</dbReference>
<dbReference type="eggNOG" id="COG0791">
    <property type="taxonomic scope" value="Bacteria"/>
</dbReference>
<accession>L0WER3</accession>
<dbReference type="Gene3D" id="3.90.1720.10">
    <property type="entry name" value="endopeptidase domain like (from Nostoc punctiforme)"/>
    <property type="match status" value="1"/>
</dbReference>
<evidence type="ECO:0000313" key="10">
    <source>
        <dbReference type="Proteomes" id="UP000010164"/>
    </source>
</evidence>
<dbReference type="STRING" id="1177179.A11A3_07503"/>
<dbReference type="AlphaFoldDB" id="L0WER3"/>
<evidence type="ECO:0000313" key="9">
    <source>
        <dbReference type="EMBL" id="EKF74647.1"/>
    </source>
</evidence>
<protein>
    <submittedName>
        <fullName evidence="9">NLP/P60 family protein</fullName>
    </submittedName>
</protein>
<feature type="signal peptide" evidence="7">
    <location>
        <begin position="1"/>
        <end position="19"/>
    </location>
</feature>
<dbReference type="PROSITE" id="PS51935">
    <property type="entry name" value="NLPC_P60"/>
    <property type="match status" value="1"/>
</dbReference>
<proteinExistence type="inferred from homology"/>
<evidence type="ECO:0000256" key="5">
    <source>
        <dbReference type="ARBA" id="ARBA00022807"/>
    </source>
</evidence>
<feature type="domain" description="NlpC/P60" evidence="8">
    <location>
        <begin position="68"/>
        <end position="189"/>
    </location>
</feature>
<dbReference type="InterPro" id="IPR000064">
    <property type="entry name" value="NLP_P60_dom"/>
</dbReference>
<dbReference type="PANTHER" id="PTHR47360">
    <property type="entry name" value="MUREIN DD-ENDOPEPTIDASE MEPS/MUREIN LD-CARBOXYPEPTIDASE"/>
    <property type="match status" value="1"/>
</dbReference>
<dbReference type="PROSITE" id="PS51257">
    <property type="entry name" value="PROKAR_LIPOPROTEIN"/>
    <property type="match status" value="1"/>
</dbReference>
<evidence type="ECO:0000256" key="7">
    <source>
        <dbReference type="SAM" id="SignalP"/>
    </source>
</evidence>
<dbReference type="RefSeq" id="WP_008928681.1">
    <property type="nucleotide sequence ID" value="NZ_AMRJ01000009.1"/>
</dbReference>
<dbReference type="PATRIC" id="fig|1177179.3.peg.1507"/>
<dbReference type="Proteomes" id="UP000010164">
    <property type="component" value="Unassembled WGS sequence"/>
</dbReference>
<evidence type="ECO:0000259" key="8">
    <source>
        <dbReference type="PROSITE" id="PS51935"/>
    </source>
</evidence>
<comment type="similarity">
    <text evidence="1">Belongs to the peptidase C40 family.</text>
</comment>
<feature type="region of interest" description="Disordered" evidence="6">
    <location>
        <begin position="22"/>
        <end position="67"/>
    </location>
</feature>
<keyword evidence="4" id="KW-0378">Hydrolase</keyword>
<organism evidence="9 10">
    <name type="scientific">Alcanivorax hongdengensis A-11-3</name>
    <dbReference type="NCBI Taxonomy" id="1177179"/>
    <lineage>
        <taxon>Bacteria</taxon>
        <taxon>Pseudomonadati</taxon>
        <taxon>Pseudomonadota</taxon>
        <taxon>Gammaproteobacteria</taxon>
        <taxon>Oceanospirillales</taxon>
        <taxon>Alcanivoracaceae</taxon>
        <taxon>Alcanivorax</taxon>
    </lineage>
</organism>
<evidence type="ECO:0000256" key="1">
    <source>
        <dbReference type="ARBA" id="ARBA00007074"/>
    </source>
</evidence>
<evidence type="ECO:0000256" key="6">
    <source>
        <dbReference type="SAM" id="MobiDB-lite"/>
    </source>
</evidence>
<dbReference type="EMBL" id="AMRJ01000009">
    <property type="protein sequence ID" value="EKF74647.1"/>
    <property type="molecule type" value="Genomic_DNA"/>
</dbReference>
<sequence length="198" mass="21324">MRSALAANLLVMLAMAGCATGVQDQPAPPPPPPQALQAQPGAPGGAPVNDVEALSEPADGPQAPSDTPLLEASLQAQLQQWQGVPYRYGGTSEHGVDCSGLVYLTFMDQLGVQVPRTTRELVRTGEPVSRRQLQPGDLVFFRTGPGNRHVGIYMGEGEFLHASSSSGVRVSSLDNHYWRRHYWQARRIRVTPASMVGE</sequence>
<keyword evidence="10" id="KW-1185">Reference proteome</keyword>
<evidence type="ECO:0000256" key="4">
    <source>
        <dbReference type="ARBA" id="ARBA00022801"/>
    </source>
</evidence>
<evidence type="ECO:0000256" key="2">
    <source>
        <dbReference type="ARBA" id="ARBA00022670"/>
    </source>
</evidence>
<gene>
    <name evidence="9" type="ORF">A11A3_07503</name>
</gene>
<dbReference type="InterPro" id="IPR052062">
    <property type="entry name" value="Murein_DD/LD_carboxypeptidase"/>
</dbReference>
<dbReference type="InterPro" id="IPR038765">
    <property type="entry name" value="Papain-like_cys_pep_sf"/>
</dbReference>